<evidence type="ECO:0000313" key="2">
    <source>
        <dbReference type="EMBL" id="AZQ52997.1"/>
    </source>
</evidence>
<name>A0A3S9NBG3_9BURK</name>
<dbReference type="AlphaFoldDB" id="A0A3S9NBG3"/>
<keyword evidence="1" id="KW-0812">Transmembrane</keyword>
<gene>
    <name evidence="2" type="ORF">D5R55_18525</name>
</gene>
<protein>
    <submittedName>
        <fullName evidence="2">Uncharacterized protein</fullName>
    </submittedName>
</protein>
<feature type="transmembrane region" description="Helical" evidence="1">
    <location>
        <begin position="20"/>
        <end position="37"/>
    </location>
</feature>
<feature type="transmembrane region" description="Helical" evidence="1">
    <location>
        <begin position="49"/>
        <end position="69"/>
    </location>
</feature>
<dbReference type="RefSeq" id="WP_126364585.1">
    <property type="nucleotide sequence ID" value="NZ_CP034546.1"/>
</dbReference>
<evidence type="ECO:0000256" key="1">
    <source>
        <dbReference type="SAM" id="Phobius"/>
    </source>
</evidence>
<proteinExistence type="predicted"/>
<organism evidence="2 3">
    <name type="scientific">Burkholderia cenocepacia</name>
    <dbReference type="NCBI Taxonomy" id="95486"/>
    <lineage>
        <taxon>Bacteria</taxon>
        <taxon>Pseudomonadati</taxon>
        <taxon>Pseudomonadota</taxon>
        <taxon>Betaproteobacteria</taxon>
        <taxon>Burkholderiales</taxon>
        <taxon>Burkholderiaceae</taxon>
        <taxon>Burkholderia</taxon>
        <taxon>Burkholderia cepacia complex</taxon>
    </lineage>
</organism>
<dbReference type="EMBL" id="CP034546">
    <property type="protein sequence ID" value="AZQ52997.1"/>
    <property type="molecule type" value="Genomic_DNA"/>
</dbReference>
<dbReference type="Proteomes" id="UP000277191">
    <property type="component" value="Chromosome 2"/>
</dbReference>
<accession>A0A3S9NBG3</accession>
<reference evidence="2 3" key="1">
    <citation type="submission" date="2018-12" db="EMBL/GenBank/DDBJ databases">
        <title>Cadmium resistance mechanism in endophytic bacteria Burkholderia cenocepacia YG-3.</title>
        <authorList>
            <person name="Zhang X."/>
            <person name="Wang X."/>
            <person name="Zhu Y."/>
        </authorList>
    </citation>
    <scope>NUCLEOTIDE SEQUENCE [LARGE SCALE GENOMIC DNA]</scope>
    <source>
        <strain evidence="2 3">YG-3</strain>
    </source>
</reference>
<keyword evidence="1" id="KW-0472">Membrane</keyword>
<sequence>MSFKEKVKAFVARHGFTYKAYILSILFLPPAALYIAWKRPGLPVPGRVLLCVTGVLAPPLVGIATAMILKGAFDLIRTVVSV</sequence>
<evidence type="ECO:0000313" key="3">
    <source>
        <dbReference type="Proteomes" id="UP000277191"/>
    </source>
</evidence>
<keyword evidence="1" id="KW-1133">Transmembrane helix</keyword>